<dbReference type="AlphaFoldDB" id="A0A139NF63"/>
<organism evidence="1 2">
    <name type="scientific">Streptococcus gordonii</name>
    <dbReference type="NCBI Taxonomy" id="1302"/>
    <lineage>
        <taxon>Bacteria</taxon>
        <taxon>Bacillati</taxon>
        <taxon>Bacillota</taxon>
        <taxon>Bacilli</taxon>
        <taxon>Lactobacillales</taxon>
        <taxon>Streptococcaceae</taxon>
        <taxon>Streptococcus</taxon>
    </lineage>
</organism>
<gene>
    <name evidence="1" type="ORF">SGODD07_00196</name>
</gene>
<accession>A0A139NF63</accession>
<name>A0A139NF63_STRGN</name>
<dbReference type="EMBL" id="LQRC01000031">
    <property type="protein sequence ID" value="KXT74424.1"/>
    <property type="molecule type" value="Genomic_DNA"/>
</dbReference>
<reference evidence="1 2" key="1">
    <citation type="submission" date="2016-01" db="EMBL/GenBank/DDBJ databases">
        <title>Highly variable Streptococcus oralis are common among viridans streptococci isolated from primates.</title>
        <authorList>
            <person name="Denapaite D."/>
            <person name="Rieger M."/>
            <person name="Koendgen S."/>
            <person name="Brueckner R."/>
            <person name="Ochigava I."/>
            <person name="Kappeler P."/>
            <person name="Maetz-Rensing K."/>
            <person name="Leendertz F."/>
            <person name="Hakenbeck R."/>
        </authorList>
    </citation>
    <scope>NUCLEOTIDE SEQUENCE [LARGE SCALE GENOMIC DNA]</scope>
    <source>
        <strain evidence="1 2">DD07</strain>
    </source>
</reference>
<proteinExistence type="predicted"/>
<sequence>MKLFKISQKKDRPSIRPSQKEIEWTKFGCQANQVAQEMYLGF</sequence>
<comment type="caution">
    <text evidence="1">The sequence shown here is derived from an EMBL/GenBank/DDBJ whole genome shotgun (WGS) entry which is preliminary data.</text>
</comment>
<evidence type="ECO:0000313" key="2">
    <source>
        <dbReference type="Proteomes" id="UP000070096"/>
    </source>
</evidence>
<evidence type="ECO:0000313" key="1">
    <source>
        <dbReference type="EMBL" id="KXT74424.1"/>
    </source>
</evidence>
<dbReference type="Proteomes" id="UP000070096">
    <property type="component" value="Unassembled WGS sequence"/>
</dbReference>
<dbReference type="PATRIC" id="fig|1302.21.peg.220"/>
<protein>
    <submittedName>
        <fullName evidence="1">Uncharacterized protein</fullName>
    </submittedName>
</protein>